<dbReference type="OrthoDB" id="8481499at2"/>
<dbReference type="InterPro" id="IPR040186">
    <property type="entry name" value="Citramalyl-CoA_lyase"/>
</dbReference>
<dbReference type="Gene3D" id="6.10.140.960">
    <property type="match status" value="1"/>
</dbReference>
<comment type="cofactor">
    <cofactor evidence="1">
        <name>Mg(2+)</name>
        <dbReference type="ChEBI" id="CHEBI:18420"/>
    </cofactor>
</comment>
<dbReference type="InterPro" id="IPR015813">
    <property type="entry name" value="Pyrv/PenolPyrv_kinase-like_dom"/>
</dbReference>
<proteinExistence type="predicted"/>
<dbReference type="InterPro" id="IPR011206">
    <property type="entry name" value="Citrate_lyase_beta/mcl1/mcl2"/>
</dbReference>
<dbReference type="PIRSF" id="PIRSF015582">
    <property type="entry name" value="Cit_lyase_B"/>
    <property type="match status" value="1"/>
</dbReference>
<dbReference type="Gene3D" id="3.20.20.60">
    <property type="entry name" value="Phosphoenolpyruvate-binding domains"/>
    <property type="match status" value="1"/>
</dbReference>
<accession>A0A5C0AWJ9</accession>
<keyword evidence="2 5" id="KW-0479">Metal-binding</keyword>
<dbReference type="GO" id="GO:0046872">
    <property type="term" value="F:metal ion binding"/>
    <property type="evidence" value="ECO:0007669"/>
    <property type="project" value="UniProtKB-KW"/>
</dbReference>
<keyword evidence="8" id="KW-1185">Reference proteome</keyword>
<dbReference type="PANTHER" id="PTHR11105">
    <property type="entry name" value="CITRATE LYASE SUBUNIT BETA-RELATED"/>
    <property type="match status" value="1"/>
</dbReference>
<dbReference type="KEGG" id="pacr:FXN63_10025"/>
<feature type="domain" description="HpcH/HpaI aldolase/citrate lyase" evidence="6">
    <location>
        <begin position="52"/>
        <end position="258"/>
    </location>
</feature>
<feature type="binding site" evidence="4">
    <location>
        <position position="154"/>
    </location>
    <ligand>
        <name>substrate</name>
    </ligand>
</feature>
<name>A0A5C0AWJ9_9BURK</name>
<dbReference type="RefSeq" id="WP_148814519.1">
    <property type="nucleotide sequence ID" value="NZ_CP043046.1"/>
</dbReference>
<organism evidence="7 8">
    <name type="scientific">Pigmentiphaga aceris</name>
    <dbReference type="NCBI Taxonomy" id="1940612"/>
    <lineage>
        <taxon>Bacteria</taxon>
        <taxon>Pseudomonadati</taxon>
        <taxon>Pseudomonadota</taxon>
        <taxon>Betaproteobacteria</taxon>
        <taxon>Burkholderiales</taxon>
        <taxon>Alcaligenaceae</taxon>
        <taxon>Pigmentiphaga</taxon>
    </lineage>
</organism>
<protein>
    <submittedName>
        <fullName evidence="7">CoA ester lyase</fullName>
    </submittedName>
</protein>
<dbReference type="PANTHER" id="PTHR11105:SF0">
    <property type="entry name" value="CITRAMALYL-COA LYASE, MITOCHONDRIAL"/>
    <property type="match status" value="1"/>
</dbReference>
<evidence type="ECO:0000313" key="8">
    <source>
        <dbReference type="Proteomes" id="UP000325161"/>
    </source>
</evidence>
<evidence type="ECO:0000313" key="7">
    <source>
        <dbReference type="EMBL" id="QEI06136.1"/>
    </source>
</evidence>
<dbReference type="GO" id="GO:0106064">
    <property type="term" value="P:regulation of cobalamin metabolic process"/>
    <property type="evidence" value="ECO:0007669"/>
    <property type="project" value="TreeGrafter"/>
</dbReference>
<reference evidence="7 8" key="1">
    <citation type="submission" date="2019-08" db="EMBL/GenBank/DDBJ databases">
        <title>Amphibian skin-associated Pigmentiphaga: genome sequence and occurrence across geography and hosts.</title>
        <authorList>
            <person name="Bletz M.C."/>
            <person name="Bunk B."/>
            <person name="Sproeer C."/>
            <person name="Biwer P."/>
            <person name="Reiter S."/>
            <person name="Rabemananjara F.C.E."/>
            <person name="Schulz S."/>
            <person name="Overmann J."/>
            <person name="Vences M."/>
        </authorList>
    </citation>
    <scope>NUCLEOTIDE SEQUENCE [LARGE SCALE GENOMIC DNA]</scope>
    <source>
        <strain evidence="7 8">Mada1488</strain>
    </source>
</reference>
<evidence type="ECO:0000256" key="4">
    <source>
        <dbReference type="PIRSR" id="PIRSR015582-1"/>
    </source>
</evidence>
<evidence type="ECO:0000256" key="5">
    <source>
        <dbReference type="PIRSR" id="PIRSR015582-2"/>
    </source>
</evidence>
<dbReference type="InterPro" id="IPR040442">
    <property type="entry name" value="Pyrv_kinase-like_dom_sf"/>
</dbReference>
<dbReference type="Proteomes" id="UP000325161">
    <property type="component" value="Chromosome"/>
</dbReference>
<dbReference type="AlphaFoldDB" id="A0A5C0AWJ9"/>
<evidence type="ECO:0000259" key="6">
    <source>
        <dbReference type="Pfam" id="PF03328"/>
    </source>
</evidence>
<dbReference type="Pfam" id="PF03328">
    <property type="entry name" value="HpcH_HpaI"/>
    <property type="match status" value="1"/>
</dbReference>
<feature type="binding site" evidence="5">
    <location>
        <position position="154"/>
    </location>
    <ligand>
        <name>Mg(2+)</name>
        <dbReference type="ChEBI" id="CHEBI:18420"/>
    </ligand>
</feature>
<sequence>MTHPSKVLHEAGRQPVVLPVCDHYAGSEKLMRKSLALQAERGAKSGTPDFDVTLDCEDGAAVGLEREHASLVGELAASDANKFGRVGVRVHSVHHPAFMEDLKVILGLAANRLAYIMIPKVNTASDVTSAVDAVDHLSMVAGRTTPLPVHVLIETHGALREVFRIAAHPRVESLSFGLMDFVSSHRGAIPAAALTAQGQFSHTLVARAKAEIAAACHAYGKVPSHNVVMELDQPDLLATAAQQAHAQFGFTRMWSIHPAQIAPIVSAFSPSSQDVADAERILLAALEADWGPIRDSDASGQASRLHDRASYRYYWDVLRRARAAGIALSSNINNKFFQEI</sequence>
<keyword evidence="3 5" id="KW-0460">Magnesium</keyword>
<dbReference type="GO" id="GO:0047777">
    <property type="term" value="F:(S)-citramalyl-CoA lyase activity"/>
    <property type="evidence" value="ECO:0007669"/>
    <property type="project" value="TreeGrafter"/>
</dbReference>
<keyword evidence="7" id="KW-0456">Lyase</keyword>
<dbReference type="InterPro" id="IPR005000">
    <property type="entry name" value="Aldolase/citrate-lyase_domain"/>
</dbReference>
<dbReference type="SUPFAM" id="SSF51621">
    <property type="entry name" value="Phosphoenolpyruvate/pyruvate domain"/>
    <property type="match status" value="1"/>
</dbReference>
<evidence type="ECO:0000256" key="3">
    <source>
        <dbReference type="ARBA" id="ARBA00022842"/>
    </source>
</evidence>
<dbReference type="EMBL" id="CP043046">
    <property type="protein sequence ID" value="QEI06136.1"/>
    <property type="molecule type" value="Genomic_DNA"/>
</dbReference>
<evidence type="ECO:0000256" key="2">
    <source>
        <dbReference type="ARBA" id="ARBA00022723"/>
    </source>
</evidence>
<evidence type="ECO:0000256" key="1">
    <source>
        <dbReference type="ARBA" id="ARBA00001946"/>
    </source>
</evidence>
<feature type="binding site" evidence="5">
    <location>
        <position position="180"/>
    </location>
    <ligand>
        <name>Mg(2+)</name>
        <dbReference type="ChEBI" id="CHEBI:18420"/>
    </ligand>
</feature>
<feature type="binding site" evidence="4">
    <location>
        <position position="89"/>
    </location>
    <ligand>
        <name>substrate</name>
    </ligand>
</feature>
<gene>
    <name evidence="7" type="ORF">FXN63_10025</name>
</gene>